<dbReference type="InterPro" id="IPR017853">
    <property type="entry name" value="GH"/>
</dbReference>
<feature type="chain" id="PRO_5046532250" description="Glycoside hydrolase family 5 domain-containing protein" evidence="4">
    <location>
        <begin position="23"/>
        <end position="336"/>
    </location>
</feature>
<dbReference type="InterPro" id="IPR051923">
    <property type="entry name" value="Glycosyl_Hydrolase_39"/>
</dbReference>
<feature type="signal peptide" evidence="4">
    <location>
        <begin position="1"/>
        <end position="22"/>
    </location>
</feature>
<reference evidence="6 7" key="1">
    <citation type="submission" date="2023-07" db="EMBL/GenBank/DDBJ databases">
        <authorList>
            <person name="Peeters C."/>
        </authorList>
    </citation>
    <scope>NUCLEOTIDE SEQUENCE [LARGE SCALE GENOMIC DNA]</scope>
    <source>
        <strain evidence="6 7">LMG 18101</strain>
    </source>
</reference>
<comment type="caution">
    <text evidence="6">The sequence shown here is derived from an EMBL/GenBank/DDBJ whole genome shotgun (WGS) entry which is preliminary data.</text>
</comment>
<gene>
    <name evidence="6" type="ORF">LMG18101_01542</name>
</gene>
<dbReference type="RefSeq" id="WP_316680711.1">
    <property type="nucleotide sequence ID" value="NZ_CATZLL010000004.1"/>
</dbReference>
<evidence type="ECO:0000313" key="6">
    <source>
        <dbReference type="EMBL" id="CAJ0812364.1"/>
    </source>
</evidence>
<evidence type="ECO:0000313" key="7">
    <source>
        <dbReference type="Proteomes" id="UP001189757"/>
    </source>
</evidence>
<keyword evidence="2 3" id="KW-0326">Glycosidase</keyword>
<evidence type="ECO:0000256" key="1">
    <source>
        <dbReference type="ARBA" id="ARBA00022801"/>
    </source>
</evidence>
<dbReference type="SUPFAM" id="SSF51445">
    <property type="entry name" value="(Trans)glycosidases"/>
    <property type="match status" value="1"/>
</dbReference>
<evidence type="ECO:0000256" key="3">
    <source>
        <dbReference type="RuleBase" id="RU361153"/>
    </source>
</evidence>
<dbReference type="InterPro" id="IPR001547">
    <property type="entry name" value="Glyco_hydro_5"/>
</dbReference>
<dbReference type="Gene3D" id="3.20.20.80">
    <property type="entry name" value="Glycosidases"/>
    <property type="match status" value="1"/>
</dbReference>
<dbReference type="EMBL" id="CATZLL010000004">
    <property type="protein sequence ID" value="CAJ0812364.1"/>
    <property type="molecule type" value="Genomic_DNA"/>
</dbReference>
<dbReference type="PANTHER" id="PTHR12631">
    <property type="entry name" value="ALPHA-L-IDURONIDASE"/>
    <property type="match status" value="1"/>
</dbReference>
<protein>
    <recommendedName>
        <fullName evidence="5">Glycoside hydrolase family 5 domain-containing protein</fullName>
    </recommendedName>
</protein>
<evidence type="ECO:0000259" key="5">
    <source>
        <dbReference type="Pfam" id="PF00150"/>
    </source>
</evidence>
<proteinExistence type="inferred from homology"/>
<evidence type="ECO:0000256" key="4">
    <source>
        <dbReference type="SAM" id="SignalP"/>
    </source>
</evidence>
<dbReference type="PANTHER" id="PTHR12631:SF10">
    <property type="entry name" value="BETA-XYLOSIDASE-LIKE PROTEIN-RELATED"/>
    <property type="match status" value="1"/>
</dbReference>
<evidence type="ECO:0000256" key="2">
    <source>
        <dbReference type="ARBA" id="ARBA00023295"/>
    </source>
</evidence>
<dbReference type="Pfam" id="PF00150">
    <property type="entry name" value="Cellulase"/>
    <property type="match status" value="1"/>
</dbReference>
<feature type="domain" description="Glycoside hydrolase family 5" evidence="5">
    <location>
        <begin position="54"/>
        <end position="281"/>
    </location>
</feature>
<accession>A0ABN9JHQ6</accession>
<name>A0ABN9JHQ6_9RALS</name>
<sequence>MRCLMRWLLACALALATSGAVAETIAGACIHPIRKDADLLAIKAALVEARLASWRTSLPWNELEKRKGEYAISAPLGRVVEMIEWASATGRQPLLLLGYGNNLYEPGGLVTTDAAREGFTHYASWVARRMKGKVRYYEIWNEWNIGFGSTTKPRTVGSVEDYAKLVSVTAQAIRAADPQAIILAGGATNSDTRWFEAFARTGAADAVDGISIHPYNYGKPLWGHSPEAAIAWVDEIHRLMLDAHGKPIDMYVTEMGWPTHRGGYTEADAADYLQRFMALAKARPYMKGVWWYDLIDDGDDPTNREHRFGLFGRDGRAKPTARRYEECCGRAIVDSY</sequence>
<keyword evidence="1 3" id="KW-0378">Hydrolase</keyword>
<organism evidence="6 7">
    <name type="scientific">Ralstonia flaminis</name>
    <dbReference type="NCBI Taxonomy" id="3058597"/>
    <lineage>
        <taxon>Bacteria</taxon>
        <taxon>Pseudomonadati</taxon>
        <taxon>Pseudomonadota</taxon>
        <taxon>Betaproteobacteria</taxon>
        <taxon>Burkholderiales</taxon>
        <taxon>Burkholderiaceae</taxon>
        <taxon>Ralstonia</taxon>
    </lineage>
</organism>
<keyword evidence="7" id="KW-1185">Reference proteome</keyword>
<keyword evidence="4" id="KW-0732">Signal</keyword>
<comment type="similarity">
    <text evidence="3">Belongs to the glycosyl hydrolase 5 (cellulase A) family.</text>
</comment>
<dbReference type="Proteomes" id="UP001189757">
    <property type="component" value="Unassembled WGS sequence"/>
</dbReference>